<reference evidence="2 3" key="1">
    <citation type="submission" date="2019-12" db="EMBL/GenBank/DDBJ databases">
        <title>Sporaefaciens musculi gen. nov., sp. nov., a novel bacterium isolated from the caecum of an obese mouse.</title>
        <authorList>
            <person name="Rasmussen T.S."/>
            <person name="Streidl T."/>
            <person name="Hitch T.C.A."/>
            <person name="Wortmann E."/>
            <person name="Deptula P."/>
            <person name="Hansen M."/>
            <person name="Nielsen D.S."/>
            <person name="Clavel T."/>
            <person name="Vogensen F.K."/>
        </authorList>
    </citation>
    <scope>NUCLEOTIDE SEQUENCE [LARGE SCALE GENOMIC DNA]</scope>
    <source>
        <strain evidence="2 3">WCA-9-b2</strain>
    </source>
</reference>
<protein>
    <recommendedName>
        <fullName evidence="1">Pyruvate carboxyltransferase domain-containing protein</fullName>
    </recommendedName>
</protein>
<dbReference type="Proteomes" id="UP000460412">
    <property type="component" value="Unassembled WGS sequence"/>
</dbReference>
<name>A0A7X3SJ11_9FIRM</name>
<comment type="caution">
    <text evidence="2">The sequence shown here is derived from an EMBL/GenBank/DDBJ whole genome shotgun (WGS) entry which is preliminary data.</text>
</comment>
<evidence type="ECO:0000313" key="3">
    <source>
        <dbReference type="Proteomes" id="UP000460412"/>
    </source>
</evidence>
<accession>A0A7X3SJ11</accession>
<dbReference type="GO" id="GO:0003824">
    <property type="term" value="F:catalytic activity"/>
    <property type="evidence" value="ECO:0007669"/>
    <property type="project" value="InterPro"/>
</dbReference>
<dbReference type="InterPro" id="IPR013785">
    <property type="entry name" value="Aldolase_TIM"/>
</dbReference>
<dbReference type="RefSeq" id="WP_159751038.1">
    <property type="nucleotide sequence ID" value="NZ_CASSPE010000156.1"/>
</dbReference>
<dbReference type="Pfam" id="PF00682">
    <property type="entry name" value="HMGL-like"/>
    <property type="match status" value="1"/>
</dbReference>
<keyword evidence="3" id="KW-1185">Reference proteome</keyword>
<feature type="domain" description="Pyruvate carboxyltransferase" evidence="1">
    <location>
        <begin position="4"/>
        <end position="255"/>
    </location>
</feature>
<dbReference type="Gene3D" id="3.20.20.70">
    <property type="entry name" value="Aldolase class I"/>
    <property type="match status" value="1"/>
</dbReference>
<dbReference type="SUPFAM" id="SSF51569">
    <property type="entry name" value="Aldolase"/>
    <property type="match status" value="1"/>
</dbReference>
<dbReference type="AlphaFoldDB" id="A0A7X3SJ11"/>
<organism evidence="2 3">
    <name type="scientific">Sporofaciens musculi</name>
    <dbReference type="NCBI Taxonomy" id="2681861"/>
    <lineage>
        <taxon>Bacteria</taxon>
        <taxon>Bacillati</taxon>
        <taxon>Bacillota</taxon>
        <taxon>Clostridia</taxon>
        <taxon>Lachnospirales</taxon>
        <taxon>Lachnospiraceae</taxon>
        <taxon>Sporofaciens</taxon>
    </lineage>
</organism>
<evidence type="ECO:0000259" key="1">
    <source>
        <dbReference type="Pfam" id="PF00682"/>
    </source>
</evidence>
<proteinExistence type="predicted"/>
<dbReference type="EMBL" id="WUQX01000001">
    <property type="protein sequence ID" value="MXP75851.1"/>
    <property type="molecule type" value="Genomic_DNA"/>
</dbReference>
<evidence type="ECO:0000313" key="2">
    <source>
        <dbReference type="EMBL" id="MXP75851.1"/>
    </source>
</evidence>
<gene>
    <name evidence="2" type="ORF">GN277_10800</name>
</gene>
<sequence length="344" mass="39629">MNNISVLDCTLRDGGYVNDWRFGENVIEDILHKLCRTNVDILEIGFLRNEPYNPNRVVFPSMEQVQKLSGKLKRKGSRPKLAVMAEIAHPIPLDMIEPSEMNDIDIIRVIVWKSKHINGKTVDALQDSYAYCKEIVKKGYQLCIQPNRTDQYSDTEFEDMVKMFRELSPMAIYVVDSWGTMYSNQVLHYMDLADNILEKNISIGFHGHNNMMQVFGTAEKIVERGYDRNIILDASVYGIGRGAGNLNLELITKYLNEIHGSQYLIDPILEIYDDYLRDLRKKYVWGSSMPFTVSAAYGANPNYASYFAQVLSVVQMKKAFQSMTEYDKVLYTSELAQRYQKEIV</sequence>
<dbReference type="InterPro" id="IPR000891">
    <property type="entry name" value="PYR_CT"/>
</dbReference>